<dbReference type="Proteomes" id="UP000027222">
    <property type="component" value="Unassembled WGS sequence"/>
</dbReference>
<evidence type="ECO:0000313" key="1">
    <source>
        <dbReference type="EMBL" id="KDR69650.1"/>
    </source>
</evidence>
<dbReference type="AlphaFoldDB" id="A0A067SFC5"/>
<dbReference type="EMBL" id="KL142401">
    <property type="protein sequence ID" value="KDR69650.1"/>
    <property type="molecule type" value="Genomic_DNA"/>
</dbReference>
<proteinExistence type="predicted"/>
<accession>A0A067SFC5</accession>
<organism evidence="1 2">
    <name type="scientific">Galerina marginata (strain CBS 339.88)</name>
    <dbReference type="NCBI Taxonomy" id="685588"/>
    <lineage>
        <taxon>Eukaryota</taxon>
        <taxon>Fungi</taxon>
        <taxon>Dikarya</taxon>
        <taxon>Basidiomycota</taxon>
        <taxon>Agaricomycotina</taxon>
        <taxon>Agaricomycetes</taxon>
        <taxon>Agaricomycetidae</taxon>
        <taxon>Agaricales</taxon>
        <taxon>Agaricineae</taxon>
        <taxon>Strophariaceae</taxon>
        <taxon>Galerina</taxon>
    </lineage>
</organism>
<keyword evidence="2" id="KW-1185">Reference proteome</keyword>
<sequence length="184" mass="20330">MAEGTESRTASAKNTSNAVIGGRANECNAVFMDETLLYRLVLTVNSLKSRPRAKPHKPEDAEIFSGSVENRPSQEFSIVIEAHQQEDTTTGGSKYRQFDFKATHTIAASSNSWLRHEEIGRINRHEASSLYFYTSSGGLQDRLATWSSAAGIRDSTTEHEMCAPAATGMGIPKLEYRLKDEVSR</sequence>
<reference evidence="2" key="1">
    <citation type="journal article" date="2014" name="Proc. Natl. Acad. Sci. U.S.A.">
        <title>Extensive sampling of basidiomycete genomes demonstrates inadequacy of the white-rot/brown-rot paradigm for wood decay fungi.</title>
        <authorList>
            <person name="Riley R."/>
            <person name="Salamov A.A."/>
            <person name="Brown D.W."/>
            <person name="Nagy L.G."/>
            <person name="Floudas D."/>
            <person name="Held B.W."/>
            <person name="Levasseur A."/>
            <person name="Lombard V."/>
            <person name="Morin E."/>
            <person name="Otillar R."/>
            <person name="Lindquist E.A."/>
            <person name="Sun H."/>
            <person name="LaButti K.M."/>
            <person name="Schmutz J."/>
            <person name="Jabbour D."/>
            <person name="Luo H."/>
            <person name="Baker S.E."/>
            <person name="Pisabarro A.G."/>
            <person name="Walton J.D."/>
            <person name="Blanchette R.A."/>
            <person name="Henrissat B."/>
            <person name="Martin F."/>
            <person name="Cullen D."/>
            <person name="Hibbett D.S."/>
            <person name="Grigoriev I.V."/>
        </authorList>
    </citation>
    <scope>NUCLEOTIDE SEQUENCE [LARGE SCALE GENOMIC DNA]</scope>
    <source>
        <strain evidence="2">CBS 339.88</strain>
    </source>
</reference>
<name>A0A067SFC5_GALM3</name>
<evidence type="ECO:0000313" key="2">
    <source>
        <dbReference type="Proteomes" id="UP000027222"/>
    </source>
</evidence>
<gene>
    <name evidence="1" type="ORF">GALMADRAFT_215023</name>
</gene>
<protein>
    <submittedName>
        <fullName evidence="1">Uncharacterized protein</fullName>
    </submittedName>
</protein>
<dbReference type="HOGENOM" id="CLU_1468255_0_0_1"/>